<feature type="transmembrane region" description="Helical" evidence="1">
    <location>
        <begin position="85"/>
        <end position="104"/>
    </location>
</feature>
<keyword evidence="3" id="KW-1185">Reference proteome</keyword>
<sequence length="274" mass="28573">MPDTGQPPSPEREEADIRAELRKFDWERAGKFEESITAVAVGALDRAKNAVTIVQATSAALVTIYTGIVGLVFTEADSGLPLRGVIAPLFFGAAVVFTAFYSAYLGEDVSHEAKTAFPTRGTTSSKVSQRINAVVAYVRNIVVRRAWALRAAVVALGFGLVALVFPFVDDADLTALAGGPADGGSDSEWISPDLPTDPPPATLSEPLQALYFQAQIDDAVAEAEAARAALDAGTPAGTGTIDALALIWVLAGGLTIAVVARHRPGRATATDTPQ</sequence>
<protein>
    <submittedName>
        <fullName evidence="2">Uncharacterized protein</fullName>
    </submittedName>
</protein>
<accession>A0ABY4BZZ8</accession>
<evidence type="ECO:0000256" key="1">
    <source>
        <dbReference type="SAM" id="Phobius"/>
    </source>
</evidence>
<evidence type="ECO:0000313" key="3">
    <source>
        <dbReference type="Proteomes" id="UP000832097"/>
    </source>
</evidence>
<name>A0ABY4BZZ8_9MICO</name>
<reference evidence="2 3" key="1">
    <citation type="submission" date="2022-03" db="EMBL/GenBank/DDBJ databases">
        <title>Mucilaginibacter sp. isolated from the gut of Protaetia brevitarsis seulensis larvae.</title>
        <authorList>
            <person name="Won M."/>
            <person name="Kim S.-J."/>
            <person name="Kwon S.-W."/>
        </authorList>
    </citation>
    <scope>NUCLEOTIDE SEQUENCE [LARGE SCALE GENOMIC DNA]</scope>
    <source>
        <strain evidence="2 3">CFWR-12</strain>
    </source>
</reference>
<keyword evidence="1" id="KW-1133">Transmembrane helix</keyword>
<feature type="transmembrane region" description="Helical" evidence="1">
    <location>
        <begin position="243"/>
        <end position="260"/>
    </location>
</feature>
<gene>
    <name evidence="2" type="ORF">MTO99_14825</name>
</gene>
<keyword evidence="1" id="KW-0472">Membrane</keyword>
<feature type="transmembrane region" description="Helical" evidence="1">
    <location>
        <begin position="147"/>
        <end position="168"/>
    </location>
</feature>
<dbReference type="RefSeq" id="WP_243554417.1">
    <property type="nucleotide sequence ID" value="NZ_CP094528.1"/>
</dbReference>
<dbReference type="EMBL" id="CP094528">
    <property type="protein sequence ID" value="UOE43441.1"/>
    <property type="molecule type" value="Genomic_DNA"/>
</dbReference>
<dbReference type="Proteomes" id="UP000832097">
    <property type="component" value="Chromosome"/>
</dbReference>
<feature type="transmembrane region" description="Helical" evidence="1">
    <location>
        <begin position="53"/>
        <end position="73"/>
    </location>
</feature>
<evidence type="ECO:0000313" key="2">
    <source>
        <dbReference type="EMBL" id="UOE43441.1"/>
    </source>
</evidence>
<organism evidence="2 3">
    <name type="scientific">Agromyces larvae</name>
    <dbReference type="NCBI Taxonomy" id="2929802"/>
    <lineage>
        <taxon>Bacteria</taxon>
        <taxon>Bacillati</taxon>
        <taxon>Actinomycetota</taxon>
        <taxon>Actinomycetes</taxon>
        <taxon>Micrococcales</taxon>
        <taxon>Microbacteriaceae</taxon>
        <taxon>Agromyces</taxon>
    </lineage>
</organism>
<proteinExistence type="predicted"/>
<keyword evidence="1" id="KW-0812">Transmembrane</keyword>